<evidence type="ECO:0000256" key="3">
    <source>
        <dbReference type="ARBA" id="ARBA00010787"/>
    </source>
</evidence>
<evidence type="ECO:0000313" key="10">
    <source>
        <dbReference type="EMBL" id="KAG0652499.1"/>
    </source>
</evidence>
<evidence type="ECO:0000256" key="2">
    <source>
        <dbReference type="ARBA" id="ARBA00004443"/>
    </source>
</evidence>
<keyword evidence="6 8" id="KW-0496">Mitochondrion</keyword>
<dbReference type="Proteomes" id="UP000785200">
    <property type="component" value="Unassembled WGS sequence"/>
</dbReference>
<name>A0A9P7B0V9_9HELO</name>
<keyword evidence="11" id="KW-1185">Reference proteome</keyword>
<dbReference type="AlphaFoldDB" id="A0A9P7B0V9"/>
<evidence type="ECO:0000256" key="6">
    <source>
        <dbReference type="ARBA" id="ARBA00023128"/>
    </source>
</evidence>
<evidence type="ECO:0000256" key="9">
    <source>
        <dbReference type="SAM" id="MobiDB-lite"/>
    </source>
</evidence>
<feature type="compositionally biased region" description="Polar residues" evidence="9">
    <location>
        <begin position="52"/>
        <end position="68"/>
    </location>
</feature>
<evidence type="ECO:0000313" key="11">
    <source>
        <dbReference type="Proteomes" id="UP000785200"/>
    </source>
</evidence>
<comment type="function">
    <text evidence="1">Probable mitochondrial mRNA stabilization factor.</text>
</comment>
<keyword evidence="4 8" id="KW-0999">Mitochondrion inner membrane</keyword>
<gene>
    <name evidence="10" type="ORF">D0Z07_0403</name>
</gene>
<comment type="similarity">
    <text evidence="3 8">Belongs to the ATP25 family.</text>
</comment>
<organism evidence="10 11">
    <name type="scientific">Hyphodiscus hymeniophilus</name>
    <dbReference type="NCBI Taxonomy" id="353542"/>
    <lineage>
        <taxon>Eukaryota</taxon>
        <taxon>Fungi</taxon>
        <taxon>Dikarya</taxon>
        <taxon>Ascomycota</taxon>
        <taxon>Pezizomycotina</taxon>
        <taxon>Leotiomycetes</taxon>
        <taxon>Helotiales</taxon>
        <taxon>Hyphodiscaceae</taxon>
        <taxon>Hyphodiscus</taxon>
    </lineage>
</organism>
<evidence type="ECO:0000256" key="1">
    <source>
        <dbReference type="ARBA" id="ARBA00003470"/>
    </source>
</evidence>
<dbReference type="Gene3D" id="3.30.460.10">
    <property type="entry name" value="Beta Polymerase, domain 2"/>
    <property type="match status" value="1"/>
</dbReference>
<evidence type="ECO:0000256" key="7">
    <source>
        <dbReference type="ARBA" id="ARBA00023136"/>
    </source>
</evidence>
<accession>A0A9P7B0V9</accession>
<dbReference type="GO" id="GO:0005743">
    <property type="term" value="C:mitochondrial inner membrane"/>
    <property type="evidence" value="ECO:0007669"/>
    <property type="project" value="UniProtKB-SubCell"/>
</dbReference>
<dbReference type="PANTHER" id="PTHR28087:SF1">
    <property type="entry name" value="ATPASE SYNTHESIS PROTEIN 25, MITOCHONDRIAL"/>
    <property type="match status" value="1"/>
</dbReference>
<reference evidence="10" key="1">
    <citation type="submission" date="2019-07" db="EMBL/GenBank/DDBJ databases">
        <title>Hyphodiscus hymeniophilus genome sequencing and assembly.</title>
        <authorList>
            <person name="Kramer G."/>
            <person name="Nodwell J."/>
        </authorList>
    </citation>
    <scope>NUCLEOTIDE SEQUENCE</scope>
    <source>
        <strain evidence="10">ATCC 34498</strain>
    </source>
</reference>
<proteinExistence type="inferred from homology"/>
<comment type="subcellular location">
    <subcellularLocation>
        <location evidence="2 8">Mitochondrion inner membrane</location>
        <topology evidence="2 8">Peripheral membrane protein</topology>
        <orientation evidence="2 8">Matrix side</orientation>
    </subcellularLocation>
</comment>
<dbReference type="EMBL" id="VNKQ01000002">
    <property type="protein sequence ID" value="KAG0652499.1"/>
    <property type="molecule type" value="Genomic_DNA"/>
</dbReference>
<dbReference type="InterPro" id="IPR040152">
    <property type="entry name" value="Atp25"/>
</dbReference>
<feature type="region of interest" description="Disordered" evidence="9">
    <location>
        <begin position="108"/>
        <end position="135"/>
    </location>
</feature>
<comment type="caution">
    <text evidence="10">The sequence shown here is derived from an EMBL/GenBank/DDBJ whole genome shotgun (WGS) entry which is preliminary data.</text>
</comment>
<comment type="function">
    <text evidence="8">Mitochondrial mRNA stabilization factor.</text>
</comment>
<feature type="region of interest" description="Disordered" evidence="9">
    <location>
        <begin position="52"/>
        <end position="73"/>
    </location>
</feature>
<keyword evidence="7 8" id="KW-0472">Membrane</keyword>
<sequence length="741" mass="82706">MVVSRALRATGCASCRLNLLRSFTAIAGLPPRTPYLNARISYLPSAPRVRFSSSTIDNGEQSPGTPNKTIEEEKLDEGVAEEMAGEDTEAAGRSSEVSAVPWYLEVNAPQPEPQPLSERQQIPELPDSPPPTLQPLLQQISVDLGLDSLTLLDLRKLDPPPALGANLIMVLGTARSEKHLHVSADRLCRWLRSTYKLRPDADGLLGRNELKLKLKRKSKRAKLLGKSTADNEDDGVRTGWVCVDVGVVDGAAGSMSSLAEPSGFVGFGRRTDGVRIVVQMMTEEKREEMDLERLWSGILKRGVPDAIKASDEATTSEPSNSVPEHTLTYGSMPRLGNGPSIVSHSRGFHTSARNLFVEAGAIKPAKEGPIPEFQATQINITEMPALNDIQEIVAKYVGAGQYEEATQYLLQQKNDTPELQNEAWRRLLLSQLRVYLENVPSDQALLDLGQSATDRDSTLLLKCFHQSLSLYPSKFEGDMQVWLYCYARKLGHTGYNFKGLMTLLEEIQMNGVEVSTKSYLQLLRSALQVQHVEGKYHGPPRHRVEGAMKILQAMYDRGHNILTEDVFVTLQEATAPMPGLESENPSIYTSSSDTFDLPSKKMSAIQRRIHVLMRSIDMPKFRAESRLRLLDLYSRQNNWKEFWDLWRLALRQGQPQTAILYAFMFNRVAETMHQKACINVLRTWFPDVQREVPAVPLEGEVARAIQACLLVADPFVERDSNNPKAKGEWISMWRTCTGSGN</sequence>
<keyword evidence="5 8" id="KW-0809">Transit peptide</keyword>
<dbReference type="InterPro" id="IPR043519">
    <property type="entry name" value="NT_sf"/>
</dbReference>
<dbReference type="GO" id="GO:0048255">
    <property type="term" value="P:mRNA stabilization"/>
    <property type="evidence" value="ECO:0007669"/>
    <property type="project" value="TreeGrafter"/>
</dbReference>
<dbReference type="PANTHER" id="PTHR28087">
    <property type="entry name" value="ATPASE SYNTHESIS PROTEIN 25, MITOCHONDRIAL"/>
    <property type="match status" value="1"/>
</dbReference>
<dbReference type="OrthoDB" id="107372at2759"/>
<dbReference type="SUPFAM" id="SSF81301">
    <property type="entry name" value="Nucleotidyltransferase"/>
    <property type="match status" value="1"/>
</dbReference>
<evidence type="ECO:0000256" key="5">
    <source>
        <dbReference type="ARBA" id="ARBA00022946"/>
    </source>
</evidence>
<evidence type="ECO:0000256" key="4">
    <source>
        <dbReference type="ARBA" id="ARBA00022792"/>
    </source>
</evidence>
<evidence type="ECO:0000256" key="8">
    <source>
        <dbReference type="RuleBase" id="RU367062"/>
    </source>
</evidence>
<protein>
    <recommendedName>
        <fullName evidence="8">ATPase synthesis protein 25</fullName>
    </recommendedName>
</protein>
<dbReference type="GO" id="GO:0140053">
    <property type="term" value="P:mitochondrial gene expression"/>
    <property type="evidence" value="ECO:0007669"/>
    <property type="project" value="UniProtKB-UniRule"/>
</dbReference>
<dbReference type="FunFam" id="3.30.460.10:FF:000044">
    <property type="entry name" value="ATPase synthesis protein 25, mitochondrial"/>
    <property type="match status" value="1"/>
</dbReference>